<dbReference type="InterPro" id="IPR002110">
    <property type="entry name" value="Ankyrin_rpt"/>
</dbReference>
<feature type="repeat" description="ANK" evidence="3">
    <location>
        <begin position="166"/>
        <end position="198"/>
    </location>
</feature>
<dbReference type="Proteomes" id="UP001190700">
    <property type="component" value="Unassembled WGS sequence"/>
</dbReference>
<dbReference type="EMBL" id="LGRX02018835">
    <property type="protein sequence ID" value="KAK3259338.1"/>
    <property type="molecule type" value="Genomic_DNA"/>
</dbReference>
<dbReference type="SUPFAM" id="SSF48403">
    <property type="entry name" value="Ankyrin repeat"/>
    <property type="match status" value="1"/>
</dbReference>
<proteinExistence type="predicted"/>
<dbReference type="PROSITE" id="PS50088">
    <property type="entry name" value="ANK_REPEAT"/>
    <property type="match status" value="1"/>
</dbReference>
<dbReference type="Pfam" id="PF12796">
    <property type="entry name" value="Ank_2"/>
    <property type="match status" value="2"/>
</dbReference>
<dbReference type="AlphaFoldDB" id="A0AAE0KSR1"/>
<feature type="region of interest" description="Disordered" evidence="4">
    <location>
        <begin position="1"/>
        <end position="29"/>
    </location>
</feature>
<feature type="compositionally biased region" description="Basic residues" evidence="4">
    <location>
        <begin position="1"/>
        <end position="10"/>
    </location>
</feature>
<feature type="non-terminal residue" evidence="5">
    <location>
        <position position="210"/>
    </location>
</feature>
<keyword evidence="2 3" id="KW-0040">ANK repeat</keyword>
<keyword evidence="6" id="KW-1185">Reference proteome</keyword>
<dbReference type="PROSITE" id="PS50297">
    <property type="entry name" value="ANK_REP_REGION"/>
    <property type="match status" value="1"/>
</dbReference>
<keyword evidence="1" id="KW-0677">Repeat</keyword>
<evidence type="ECO:0000256" key="4">
    <source>
        <dbReference type="SAM" id="MobiDB-lite"/>
    </source>
</evidence>
<dbReference type="GO" id="GO:0005634">
    <property type="term" value="C:nucleus"/>
    <property type="evidence" value="ECO:0007669"/>
    <property type="project" value="TreeGrafter"/>
</dbReference>
<evidence type="ECO:0000313" key="6">
    <source>
        <dbReference type="Proteomes" id="UP001190700"/>
    </source>
</evidence>
<dbReference type="InterPro" id="IPR036770">
    <property type="entry name" value="Ankyrin_rpt-contain_sf"/>
</dbReference>
<evidence type="ECO:0000256" key="1">
    <source>
        <dbReference type="ARBA" id="ARBA00022737"/>
    </source>
</evidence>
<dbReference type="PANTHER" id="PTHR24201">
    <property type="entry name" value="ANK_REP_REGION DOMAIN-CONTAINING PROTEIN"/>
    <property type="match status" value="1"/>
</dbReference>
<dbReference type="SMART" id="SM00248">
    <property type="entry name" value="ANK"/>
    <property type="match status" value="3"/>
</dbReference>
<evidence type="ECO:0000313" key="5">
    <source>
        <dbReference type="EMBL" id="KAK3259338.1"/>
    </source>
</evidence>
<reference evidence="5 6" key="1">
    <citation type="journal article" date="2015" name="Genome Biol. Evol.">
        <title>Comparative Genomics of a Bacterivorous Green Alga Reveals Evolutionary Causalities and Consequences of Phago-Mixotrophic Mode of Nutrition.</title>
        <authorList>
            <person name="Burns J.A."/>
            <person name="Paasch A."/>
            <person name="Narechania A."/>
            <person name="Kim E."/>
        </authorList>
    </citation>
    <scope>NUCLEOTIDE SEQUENCE [LARGE SCALE GENOMIC DNA]</scope>
    <source>
        <strain evidence="5 6">PLY_AMNH</strain>
    </source>
</reference>
<dbReference type="PANTHER" id="PTHR24201:SF2">
    <property type="entry name" value="ANKYRIN REPEAT DOMAIN-CONTAINING PROTEIN 42"/>
    <property type="match status" value="1"/>
</dbReference>
<protein>
    <submittedName>
        <fullName evidence="5">Uncharacterized protein</fullName>
    </submittedName>
</protein>
<dbReference type="InterPro" id="IPR050776">
    <property type="entry name" value="Ank_Repeat/CDKN_Inhibitor"/>
</dbReference>
<evidence type="ECO:0000256" key="3">
    <source>
        <dbReference type="PROSITE-ProRule" id="PRU00023"/>
    </source>
</evidence>
<dbReference type="Gene3D" id="1.25.40.20">
    <property type="entry name" value="Ankyrin repeat-containing domain"/>
    <property type="match status" value="1"/>
</dbReference>
<evidence type="ECO:0000256" key="2">
    <source>
        <dbReference type="ARBA" id="ARBA00023043"/>
    </source>
</evidence>
<name>A0AAE0KSR1_9CHLO</name>
<gene>
    <name evidence="5" type="ORF">CYMTET_31658</name>
</gene>
<organism evidence="5 6">
    <name type="scientific">Cymbomonas tetramitiformis</name>
    <dbReference type="NCBI Taxonomy" id="36881"/>
    <lineage>
        <taxon>Eukaryota</taxon>
        <taxon>Viridiplantae</taxon>
        <taxon>Chlorophyta</taxon>
        <taxon>Pyramimonadophyceae</taxon>
        <taxon>Pyramimonadales</taxon>
        <taxon>Pyramimonadaceae</taxon>
        <taxon>Cymbomonas</taxon>
    </lineage>
</organism>
<sequence>MSSSNRRSRKPFSDNFEPATREHSYEPSAALGRRVKHFDKTYTHYEDAYSTYRKSPDLKPSAMDLVEFAAAGSLDEVQKLLAVGISADAVDASGEPATCAAAIAGHSAIVAELLSSGASALQSTNFKETPLHLACRIGSRDCALVIIEASKREKTLRELLEAENYMGARALHVASEKGQHEVCRQLVEVGADLTAEDHSGRTALQLAVYW</sequence>
<comment type="caution">
    <text evidence="5">The sequence shown here is derived from an EMBL/GenBank/DDBJ whole genome shotgun (WGS) entry which is preliminary data.</text>
</comment>
<accession>A0AAE0KSR1</accession>